<evidence type="ECO:0000313" key="3">
    <source>
        <dbReference type="Proteomes" id="UP000558688"/>
    </source>
</evidence>
<protein>
    <recommendedName>
        <fullName evidence="1">Four-carbon acid sugar kinase nucleotide binding domain-containing protein</fullName>
    </recommendedName>
</protein>
<reference evidence="2" key="1">
    <citation type="submission" date="2020-02" db="EMBL/GenBank/DDBJ databases">
        <title>Identification and distribution of gene clusters putatively required for synthesis of sphingolipid metabolism inhibitors in phylogenetically diverse species of the filamentous fungus Fusarium.</title>
        <authorList>
            <person name="Kim H.-S."/>
            <person name="Busman M."/>
            <person name="Brown D.W."/>
            <person name="Divon H."/>
            <person name="Uhlig S."/>
            <person name="Proctor R.H."/>
        </authorList>
    </citation>
    <scope>NUCLEOTIDE SEQUENCE [LARGE SCALE GENOMIC DNA]</scope>
    <source>
        <strain evidence="2">NRRL 39464</strain>
    </source>
</reference>
<organism evidence="2 3">
    <name type="scientific">Fusarium oxysporum</name>
    <name type="common">Fusarium vascular wilt</name>
    <dbReference type="NCBI Taxonomy" id="5507"/>
    <lineage>
        <taxon>Eukaryota</taxon>
        <taxon>Fungi</taxon>
        <taxon>Dikarya</taxon>
        <taxon>Ascomycota</taxon>
        <taxon>Pezizomycotina</taxon>
        <taxon>Sordariomycetes</taxon>
        <taxon>Hypocreomycetidae</taxon>
        <taxon>Hypocreales</taxon>
        <taxon>Nectriaceae</taxon>
        <taxon>Fusarium</taxon>
        <taxon>Fusarium oxysporum species complex</taxon>
    </lineage>
</organism>
<dbReference type="Gene3D" id="3.40.980.20">
    <property type="entry name" value="Four-carbon acid sugar kinase, nucleotide binding domain"/>
    <property type="match status" value="1"/>
</dbReference>
<dbReference type="SUPFAM" id="SSF142764">
    <property type="entry name" value="YgbK-like"/>
    <property type="match status" value="1"/>
</dbReference>
<dbReference type="EMBL" id="JAAFOW010002529">
    <property type="protein sequence ID" value="KAF5256806.1"/>
    <property type="molecule type" value="Genomic_DNA"/>
</dbReference>
<proteinExistence type="predicted"/>
<gene>
    <name evidence="2" type="ORF">FOXYS1_12698</name>
</gene>
<feature type="non-terminal residue" evidence="2">
    <location>
        <position position="1"/>
    </location>
</feature>
<dbReference type="InterPro" id="IPR042213">
    <property type="entry name" value="NBD_C_sf"/>
</dbReference>
<dbReference type="InterPro" id="IPR031475">
    <property type="entry name" value="NBD_C"/>
</dbReference>
<accession>A0A8H5EFG5</accession>
<dbReference type="AlphaFoldDB" id="A0A8H5EFG5"/>
<sequence length="172" mass="18665">GSYVPKTTAQLKALRERRGADLEVIELDVAQLIESAEQEQKIVESAISETTRLISAGRDVLVMTSRTLIKTDEAISSLEIGSKVAAALVRLLVNIQVRPRYIIAKGGITSSDAATKGLKMRRALIVGQAAPGVPLWRCDEETSRHRSVPFVVFPGNVGSETTLAEIVEQWAL</sequence>
<name>A0A8H5EFG5_FUSOX</name>
<dbReference type="Pfam" id="PF17042">
    <property type="entry name" value="NBD_C"/>
    <property type="match status" value="1"/>
</dbReference>
<dbReference type="Proteomes" id="UP000558688">
    <property type="component" value="Unassembled WGS sequence"/>
</dbReference>
<evidence type="ECO:0000259" key="1">
    <source>
        <dbReference type="Pfam" id="PF17042"/>
    </source>
</evidence>
<evidence type="ECO:0000313" key="2">
    <source>
        <dbReference type="EMBL" id="KAF5256806.1"/>
    </source>
</evidence>
<comment type="caution">
    <text evidence="2">The sequence shown here is derived from an EMBL/GenBank/DDBJ whole genome shotgun (WGS) entry which is preliminary data.</text>
</comment>
<feature type="domain" description="Four-carbon acid sugar kinase nucleotide binding" evidence="1">
    <location>
        <begin position="1"/>
        <end position="163"/>
    </location>
</feature>